<keyword evidence="3 4" id="KW-0949">S-adenosyl-L-methionine</keyword>
<dbReference type="eggNOG" id="ENOG502R82D">
    <property type="taxonomic scope" value="Eukaryota"/>
</dbReference>
<proteinExistence type="inferred from homology"/>
<dbReference type="EC" id="2.1.1.-" evidence="4"/>
<dbReference type="Proteomes" id="UP000001861">
    <property type="component" value="Unassembled WGS sequence"/>
</dbReference>
<keyword evidence="4" id="KW-0539">Nucleus</keyword>
<name>A8NG13_COPC7</name>
<dbReference type="VEuPathDB" id="FungiDB:CC1G_05149"/>
<dbReference type="PANTHER" id="PTHR21008:SF1">
    <property type="entry name" value="25S RRNA (ADENINE(2142)-N(1))-METHYLTRANSFERASE"/>
    <property type="match status" value="1"/>
</dbReference>
<feature type="binding site" evidence="4">
    <location>
        <position position="137"/>
    </location>
    <ligand>
        <name>S-adenosyl-L-methionine</name>
        <dbReference type="ChEBI" id="CHEBI:59789"/>
    </ligand>
</feature>
<dbReference type="InterPro" id="IPR029063">
    <property type="entry name" value="SAM-dependent_MTases_sf"/>
</dbReference>
<organism evidence="6 7">
    <name type="scientific">Coprinopsis cinerea (strain Okayama-7 / 130 / ATCC MYA-4618 / FGSC 9003)</name>
    <name type="common">Inky cap fungus</name>
    <name type="synonym">Hormographiella aspergillata</name>
    <dbReference type="NCBI Taxonomy" id="240176"/>
    <lineage>
        <taxon>Eukaryota</taxon>
        <taxon>Fungi</taxon>
        <taxon>Dikarya</taxon>
        <taxon>Basidiomycota</taxon>
        <taxon>Agaricomycotina</taxon>
        <taxon>Agaricomycetes</taxon>
        <taxon>Agaricomycetidae</taxon>
        <taxon>Agaricales</taxon>
        <taxon>Agaricineae</taxon>
        <taxon>Psathyrellaceae</taxon>
        <taxon>Coprinopsis</taxon>
    </lineage>
</organism>
<keyword evidence="7" id="KW-1185">Reference proteome</keyword>
<dbReference type="Pfam" id="PF11968">
    <property type="entry name" value="Bmt2"/>
    <property type="match status" value="1"/>
</dbReference>
<keyword evidence="1 4" id="KW-0489">Methyltransferase</keyword>
<evidence type="ECO:0000256" key="1">
    <source>
        <dbReference type="ARBA" id="ARBA00022603"/>
    </source>
</evidence>
<dbReference type="KEGG" id="cci:CC1G_05149"/>
<dbReference type="EMBL" id="AACS02000002">
    <property type="protein sequence ID" value="EAU88383.1"/>
    <property type="molecule type" value="Genomic_DNA"/>
</dbReference>
<dbReference type="GO" id="GO:0005730">
    <property type="term" value="C:nucleolus"/>
    <property type="evidence" value="ECO:0007669"/>
    <property type="project" value="UniProtKB-SubCell"/>
</dbReference>
<dbReference type="PANTHER" id="PTHR21008">
    <property type="entry name" value="S-ADENOSYLMETHIONINE SENSOR UPSTREAM OF MTORC1-RELATED"/>
    <property type="match status" value="1"/>
</dbReference>
<dbReference type="Gene3D" id="3.40.50.150">
    <property type="entry name" value="Vaccinia Virus protein VP39"/>
    <property type="match status" value="1"/>
</dbReference>
<protein>
    <recommendedName>
        <fullName evidence="4">25S rRNA adenine-N(1) methyltransferase</fullName>
        <ecNumber evidence="4">2.1.1.-</ecNumber>
    </recommendedName>
</protein>
<dbReference type="STRING" id="240176.A8NG13"/>
<feature type="binding site" evidence="4">
    <location>
        <position position="117"/>
    </location>
    <ligand>
        <name>S-adenosyl-L-methionine</name>
        <dbReference type="ChEBI" id="CHEBI:59789"/>
    </ligand>
</feature>
<keyword evidence="2 4" id="KW-0808">Transferase</keyword>
<dbReference type="RefSeq" id="XP_001833449.1">
    <property type="nucleotide sequence ID" value="XM_001833397.1"/>
</dbReference>
<comment type="caution">
    <text evidence="6">The sequence shown here is derived from an EMBL/GenBank/DDBJ whole genome shotgun (WGS) entry which is preliminary data.</text>
</comment>
<dbReference type="InParanoid" id="A8NG13"/>
<sequence>MPKARKRKVPVVPVDRATTSASKPQVTRTVIREFHVLLKRQAYLQKSGLKNAETYKELKEIEDRIEELGGLERYQHMSAVGQKEDRGGGSHRIFIGWLKELGAHLQRKEKLRLLEVGALKPDNYQSCSSWIDVFPIDLNSRHPAIKEQDFLKLDPVENKEKWEAISLSLVLNFVPDAKDRGRMLRLAHEMLGENGYFFVALPLPCLSNSRYLTFERFKELMEAVGFVQLREKWKEGGKMVYYLYQKGTSTGPSRLFSKKEVLRTGNRNNFCILLDV</sequence>
<comment type="function">
    <text evidence="4">S-adenosyl-L-methionine-dependent methyltransferase that specifically methylates the N(1) position of an adenine present in helix 65 in 25S rRNA.</text>
</comment>
<dbReference type="SUPFAM" id="SSF53335">
    <property type="entry name" value="S-adenosyl-L-methionine-dependent methyltransferases"/>
    <property type="match status" value="1"/>
</dbReference>
<comment type="subcellular location">
    <subcellularLocation>
        <location evidence="4">Nucleus</location>
        <location evidence="4">Nucleolus</location>
    </subcellularLocation>
</comment>
<dbReference type="GeneID" id="6009945"/>
<dbReference type="OrthoDB" id="5954793at2759"/>
<evidence type="ECO:0000313" key="7">
    <source>
        <dbReference type="Proteomes" id="UP000001861"/>
    </source>
</evidence>
<accession>A8NG13</accession>
<feature type="region of interest" description="Disordered" evidence="5">
    <location>
        <begin position="1"/>
        <end position="20"/>
    </location>
</feature>
<comment type="similarity">
    <text evidence="4">Belongs to the BMT2 family.</text>
</comment>
<dbReference type="HAMAP" id="MF_03044">
    <property type="entry name" value="BMT2"/>
    <property type="match status" value="1"/>
</dbReference>
<dbReference type="GO" id="GO:0016433">
    <property type="term" value="F:rRNA (adenine) methyltransferase activity"/>
    <property type="evidence" value="ECO:0007669"/>
    <property type="project" value="UniProtKB-UniRule"/>
</dbReference>
<evidence type="ECO:0000256" key="4">
    <source>
        <dbReference type="HAMAP-Rule" id="MF_03044"/>
    </source>
</evidence>
<evidence type="ECO:0000313" key="6">
    <source>
        <dbReference type="EMBL" id="EAU88383.1"/>
    </source>
</evidence>
<reference evidence="6 7" key="1">
    <citation type="journal article" date="2010" name="Proc. Natl. Acad. Sci. U.S.A.">
        <title>Insights into evolution of multicellular fungi from the assembled chromosomes of the mushroom Coprinopsis cinerea (Coprinus cinereus).</title>
        <authorList>
            <person name="Stajich J.E."/>
            <person name="Wilke S.K."/>
            <person name="Ahren D."/>
            <person name="Au C.H."/>
            <person name="Birren B.W."/>
            <person name="Borodovsky M."/>
            <person name="Burns C."/>
            <person name="Canback B."/>
            <person name="Casselton L.A."/>
            <person name="Cheng C.K."/>
            <person name="Deng J."/>
            <person name="Dietrich F.S."/>
            <person name="Fargo D.C."/>
            <person name="Farman M.L."/>
            <person name="Gathman A.C."/>
            <person name="Goldberg J."/>
            <person name="Guigo R."/>
            <person name="Hoegger P.J."/>
            <person name="Hooker J.B."/>
            <person name="Huggins A."/>
            <person name="James T.Y."/>
            <person name="Kamada T."/>
            <person name="Kilaru S."/>
            <person name="Kodira C."/>
            <person name="Kues U."/>
            <person name="Kupfer D."/>
            <person name="Kwan H.S."/>
            <person name="Lomsadze A."/>
            <person name="Li W."/>
            <person name="Lilly W.W."/>
            <person name="Ma L.J."/>
            <person name="Mackey A.J."/>
            <person name="Manning G."/>
            <person name="Martin F."/>
            <person name="Muraguchi H."/>
            <person name="Natvig D.O."/>
            <person name="Palmerini H."/>
            <person name="Ramesh M.A."/>
            <person name="Rehmeyer C.J."/>
            <person name="Roe B.A."/>
            <person name="Shenoy N."/>
            <person name="Stanke M."/>
            <person name="Ter-Hovhannisyan V."/>
            <person name="Tunlid A."/>
            <person name="Velagapudi R."/>
            <person name="Vision T.J."/>
            <person name="Zeng Q."/>
            <person name="Zolan M.E."/>
            <person name="Pukkila P.J."/>
        </authorList>
    </citation>
    <scope>NUCLEOTIDE SEQUENCE [LARGE SCALE GENOMIC DNA]</scope>
    <source>
        <strain evidence="7">Okayama-7 / 130 / ATCC MYA-4618 / FGSC 9003</strain>
    </source>
</reference>
<dbReference type="FunCoup" id="A8NG13">
    <property type="interactions" value="58"/>
</dbReference>
<dbReference type="OMA" id="FHRTSKW"/>
<evidence type="ECO:0000256" key="2">
    <source>
        <dbReference type="ARBA" id="ARBA00022679"/>
    </source>
</evidence>
<evidence type="ECO:0000256" key="3">
    <source>
        <dbReference type="ARBA" id="ARBA00022691"/>
    </source>
</evidence>
<evidence type="ECO:0000256" key="5">
    <source>
        <dbReference type="SAM" id="MobiDB-lite"/>
    </source>
</evidence>
<dbReference type="AlphaFoldDB" id="A8NG13"/>
<dbReference type="InterPro" id="IPR021867">
    <property type="entry name" value="Bmt2/SAMTOR"/>
</dbReference>
<gene>
    <name evidence="6" type="ORF">CC1G_05149</name>
</gene>